<dbReference type="FunCoup" id="A0A0D2JBC0">
    <property type="interactions" value="5"/>
</dbReference>
<dbReference type="Pfam" id="PF06445">
    <property type="entry name" value="GyrI-like"/>
    <property type="match status" value="1"/>
</dbReference>
<evidence type="ECO:0000313" key="6">
    <source>
        <dbReference type="Proteomes" id="UP000032233"/>
    </source>
</evidence>
<dbReference type="Proteomes" id="UP000032233">
    <property type="component" value="Unassembled WGS sequence"/>
</dbReference>
<evidence type="ECO:0000256" key="1">
    <source>
        <dbReference type="ARBA" id="ARBA00023015"/>
    </source>
</evidence>
<dbReference type="EMBL" id="AZAC01000003">
    <property type="protein sequence ID" value="KIX15424.1"/>
    <property type="molecule type" value="Genomic_DNA"/>
</dbReference>
<evidence type="ECO:0000259" key="4">
    <source>
        <dbReference type="PROSITE" id="PS01124"/>
    </source>
</evidence>
<protein>
    <recommendedName>
        <fullName evidence="4">HTH araC/xylS-type domain-containing protein</fullName>
    </recommendedName>
</protein>
<comment type="caution">
    <text evidence="5">The sequence shown here is derived from an EMBL/GenBank/DDBJ whole genome shotgun (WGS) entry which is preliminary data.</text>
</comment>
<dbReference type="InParanoid" id="A0A0D2JBC0"/>
<keyword evidence="2" id="KW-0238">DNA-binding</keyword>
<dbReference type="SMART" id="SM00871">
    <property type="entry name" value="AraC_E_bind"/>
    <property type="match status" value="1"/>
</dbReference>
<dbReference type="PROSITE" id="PS01124">
    <property type="entry name" value="HTH_ARAC_FAMILY_2"/>
    <property type="match status" value="1"/>
</dbReference>
<evidence type="ECO:0000313" key="5">
    <source>
        <dbReference type="EMBL" id="KIX15424.1"/>
    </source>
</evidence>
<proteinExistence type="predicted"/>
<dbReference type="InterPro" id="IPR009057">
    <property type="entry name" value="Homeodomain-like_sf"/>
</dbReference>
<evidence type="ECO:0000256" key="2">
    <source>
        <dbReference type="ARBA" id="ARBA00023125"/>
    </source>
</evidence>
<dbReference type="GO" id="GO:0003700">
    <property type="term" value="F:DNA-binding transcription factor activity"/>
    <property type="evidence" value="ECO:0007669"/>
    <property type="project" value="InterPro"/>
</dbReference>
<dbReference type="PROSITE" id="PS00041">
    <property type="entry name" value="HTH_ARAC_FAMILY_1"/>
    <property type="match status" value="1"/>
</dbReference>
<gene>
    <name evidence="5" type="ORF">X474_03715</name>
</gene>
<dbReference type="GO" id="GO:0043565">
    <property type="term" value="F:sequence-specific DNA binding"/>
    <property type="evidence" value="ECO:0007669"/>
    <property type="project" value="InterPro"/>
</dbReference>
<reference evidence="5 6" key="1">
    <citation type="submission" date="2013-11" db="EMBL/GenBank/DDBJ databases">
        <title>Metagenomic analysis of a methanogenic consortium involved in long chain n-alkane degradation.</title>
        <authorList>
            <person name="Davidova I.A."/>
            <person name="Callaghan A.V."/>
            <person name="Wawrik B."/>
            <person name="Pruitt S."/>
            <person name="Marks C."/>
            <person name="Duncan K.E."/>
            <person name="Suflita J.M."/>
        </authorList>
    </citation>
    <scope>NUCLEOTIDE SEQUENCE [LARGE SCALE GENOMIC DNA]</scope>
    <source>
        <strain evidence="5 6">SPR</strain>
    </source>
</reference>
<feature type="domain" description="HTH araC/xylS-type" evidence="4">
    <location>
        <begin position="13"/>
        <end position="112"/>
    </location>
</feature>
<dbReference type="Gene3D" id="3.20.80.10">
    <property type="entry name" value="Regulatory factor, effector binding domain"/>
    <property type="match status" value="1"/>
</dbReference>
<dbReference type="InterPro" id="IPR011256">
    <property type="entry name" value="Reg_factor_effector_dom_sf"/>
</dbReference>
<dbReference type="SUPFAM" id="SSF55136">
    <property type="entry name" value="Probable bacterial effector-binding domain"/>
    <property type="match status" value="1"/>
</dbReference>
<dbReference type="InterPro" id="IPR018060">
    <property type="entry name" value="HTH_AraC"/>
</dbReference>
<dbReference type="AlphaFoldDB" id="A0A0D2JBC0"/>
<dbReference type="InterPro" id="IPR018062">
    <property type="entry name" value="HTH_AraC-typ_CS"/>
</dbReference>
<dbReference type="InterPro" id="IPR050908">
    <property type="entry name" value="SmbC-like"/>
</dbReference>
<dbReference type="SMART" id="SM00342">
    <property type="entry name" value="HTH_ARAC"/>
    <property type="match status" value="1"/>
</dbReference>
<dbReference type="Pfam" id="PF12833">
    <property type="entry name" value="HTH_18"/>
    <property type="match status" value="1"/>
</dbReference>
<dbReference type="Gene3D" id="1.10.10.60">
    <property type="entry name" value="Homeodomain-like"/>
    <property type="match status" value="2"/>
</dbReference>
<dbReference type="PANTHER" id="PTHR40055:SF2">
    <property type="entry name" value="DNA GYRASE INHIBITOR"/>
    <property type="match status" value="1"/>
</dbReference>
<dbReference type="InterPro" id="IPR010499">
    <property type="entry name" value="AraC_E-bd"/>
</dbReference>
<name>A0A0D2JBC0_9BACT</name>
<dbReference type="PANTHER" id="PTHR40055">
    <property type="entry name" value="TRANSCRIPTIONAL REGULATOR YGIV-RELATED"/>
    <property type="match status" value="1"/>
</dbReference>
<dbReference type="InterPro" id="IPR029442">
    <property type="entry name" value="GyrI-like"/>
</dbReference>
<evidence type="ECO:0000256" key="3">
    <source>
        <dbReference type="ARBA" id="ARBA00023163"/>
    </source>
</evidence>
<dbReference type="SUPFAM" id="SSF46689">
    <property type="entry name" value="Homeodomain-like"/>
    <property type="match status" value="2"/>
</dbReference>
<sequence>MINMNELYEASMNRVVDYIQANLNEELSLKQLSEVACYSKFHFNRIFSDYMGESVYQYIKRLRLEKSAALLQGNLNVSITDVALVCGFENPSSFAKSFKNHFKMTATEWRNKSAGYSVYESTPVQIERDGFSINRGSPVWTYHLVNAIWQVAIEDIRPLTFAYLRKTGPYHDDEILYGRLYTRLLRWAAARELINEETIEWHIYHDDPNITEDKNLRVMVGIPVMNSVAPSGSVGISKISGGKFAVCRFLLKRDEFAGAWSWIFSEWLINSGYEWDDRESFERCHGKKIINGNHFFDVDICIPVKAV</sequence>
<keyword evidence="6" id="KW-1185">Reference proteome</keyword>
<dbReference type="STRING" id="1429043.X474_03715"/>
<organism evidence="5 6">
    <name type="scientific">Dethiosulfatarculus sandiegensis</name>
    <dbReference type="NCBI Taxonomy" id="1429043"/>
    <lineage>
        <taxon>Bacteria</taxon>
        <taxon>Pseudomonadati</taxon>
        <taxon>Thermodesulfobacteriota</taxon>
        <taxon>Desulfarculia</taxon>
        <taxon>Desulfarculales</taxon>
        <taxon>Desulfarculaceae</taxon>
        <taxon>Dethiosulfatarculus</taxon>
    </lineage>
</organism>
<keyword evidence="3" id="KW-0804">Transcription</keyword>
<accession>A0A0D2JBC0</accession>
<keyword evidence="1" id="KW-0805">Transcription regulation</keyword>